<feature type="region of interest" description="Disordered" evidence="1">
    <location>
        <begin position="146"/>
        <end position="195"/>
    </location>
</feature>
<evidence type="ECO:0000256" key="1">
    <source>
        <dbReference type="SAM" id="MobiDB-lite"/>
    </source>
</evidence>
<dbReference type="RefSeq" id="XP_034014849.1">
    <property type="nucleotide sequence ID" value="XM_034156013.1"/>
</dbReference>
<dbReference type="GeneID" id="54778980"/>
<organism evidence="3 4">
    <name type="scientific">Diutina rugosa</name>
    <name type="common">Yeast</name>
    <name type="synonym">Candida rugosa</name>
    <dbReference type="NCBI Taxonomy" id="5481"/>
    <lineage>
        <taxon>Eukaryota</taxon>
        <taxon>Fungi</taxon>
        <taxon>Dikarya</taxon>
        <taxon>Ascomycota</taxon>
        <taxon>Saccharomycotina</taxon>
        <taxon>Pichiomycetes</taxon>
        <taxon>Debaryomycetaceae</taxon>
        <taxon>Diutina</taxon>
    </lineage>
</organism>
<feature type="compositionally biased region" description="Low complexity" evidence="1">
    <location>
        <begin position="157"/>
        <end position="172"/>
    </location>
</feature>
<evidence type="ECO:0000256" key="2">
    <source>
        <dbReference type="SAM" id="SignalP"/>
    </source>
</evidence>
<evidence type="ECO:0000313" key="3">
    <source>
        <dbReference type="EMBL" id="KAA8907917.1"/>
    </source>
</evidence>
<dbReference type="VEuPathDB" id="FungiDB:DIURU_000327"/>
<name>A0A642UYM0_DIURU</name>
<comment type="caution">
    <text evidence="3">The sequence shown here is derived from an EMBL/GenBank/DDBJ whole genome shotgun (WGS) entry which is preliminary data.</text>
</comment>
<proteinExistence type="predicted"/>
<evidence type="ECO:0000313" key="4">
    <source>
        <dbReference type="Proteomes" id="UP000449547"/>
    </source>
</evidence>
<dbReference type="Proteomes" id="UP000449547">
    <property type="component" value="Unassembled WGS sequence"/>
</dbReference>
<feature type="chain" id="PRO_5024978347" description="Cell wall protein" evidence="2">
    <location>
        <begin position="18"/>
        <end position="224"/>
    </location>
</feature>
<reference evidence="3 4" key="1">
    <citation type="submission" date="2019-07" db="EMBL/GenBank/DDBJ databases">
        <title>Genome assembly of two rare yeast pathogens: Diutina rugosa and Trichomonascus ciferrii.</title>
        <authorList>
            <person name="Mixao V."/>
            <person name="Saus E."/>
            <person name="Hansen A."/>
            <person name="Lass-Flor C."/>
            <person name="Gabaldon T."/>
        </authorList>
    </citation>
    <scope>NUCLEOTIDE SEQUENCE [LARGE SCALE GENOMIC DNA]</scope>
    <source>
        <strain evidence="3 4">CBS 613</strain>
    </source>
</reference>
<keyword evidence="4" id="KW-1185">Reference proteome</keyword>
<dbReference type="EMBL" id="SWFT01000018">
    <property type="protein sequence ID" value="KAA8907917.1"/>
    <property type="molecule type" value="Genomic_DNA"/>
</dbReference>
<protein>
    <recommendedName>
        <fullName evidence="5">Cell wall protein</fullName>
    </recommendedName>
</protein>
<gene>
    <name evidence="3" type="ORF">DIURU_000327</name>
</gene>
<evidence type="ECO:0008006" key="5">
    <source>
        <dbReference type="Google" id="ProtNLM"/>
    </source>
</evidence>
<dbReference type="AlphaFoldDB" id="A0A642UYM0"/>
<sequence>MFFSVAALSLLASAVVADQTFEAVVFRDRTKFINSTISVHDGDVHVGDGESNIKWVLKENGNLYDANSKKYFVWDDKTHRLATADEPKDQFSIYQGWHLSAKGGSSGFSICEDGDNKVRIATGYCNPETKDQGTIALINLLDIKAISPDDEGPDNKQGQNSQSSSSSSSGSSATGAGETHVVPQDQQQSSTPAVPQVEGVIEGAANANKLGVAMGALGVVAALL</sequence>
<feature type="compositionally biased region" description="Polar residues" evidence="1">
    <location>
        <begin position="184"/>
        <end position="193"/>
    </location>
</feature>
<feature type="signal peptide" evidence="2">
    <location>
        <begin position="1"/>
        <end position="17"/>
    </location>
</feature>
<accession>A0A642UYM0</accession>
<keyword evidence="2" id="KW-0732">Signal</keyword>